<dbReference type="Proteomes" id="UP000183832">
    <property type="component" value="Unassembled WGS sequence"/>
</dbReference>
<evidence type="ECO:0000256" key="3">
    <source>
        <dbReference type="ARBA" id="ARBA00022737"/>
    </source>
</evidence>
<dbReference type="InterPro" id="IPR036236">
    <property type="entry name" value="Znf_C2H2_sf"/>
</dbReference>
<dbReference type="GO" id="GO:0000977">
    <property type="term" value="F:RNA polymerase II transcription regulatory region sequence-specific DNA binding"/>
    <property type="evidence" value="ECO:0007669"/>
    <property type="project" value="TreeGrafter"/>
</dbReference>
<gene>
    <name evidence="9" type="ORF">CLUMA_CG007924</name>
</gene>
<dbReference type="FunFam" id="3.30.160.60:FF:001840">
    <property type="entry name" value="Paternally-expressed gene 3 protein"/>
    <property type="match status" value="1"/>
</dbReference>
<evidence type="ECO:0000256" key="1">
    <source>
        <dbReference type="ARBA" id="ARBA00004123"/>
    </source>
</evidence>
<keyword evidence="2" id="KW-0479">Metal-binding</keyword>
<feature type="domain" description="C2H2-type" evidence="8">
    <location>
        <begin position="429"/>
        <end position="457"/>
    </location>
</feature>
<evidence type="ECO:0000313" key="10">
    <source>
        <dbReference type="Proteomes" id="UP000183832"/>
    </source>
</evidence>
<evidence type="ECO:0000256" key="4">
    <source>
        <dbReference type="ARBA" id="ARBA00022771"/>
    </source>
</evidence>
<dbReference type="GO" id="GO:0000981">
    <property type="term" value="F:DNA-binding transcription factor activity, RNA polymerase II-specific"/>
    <property type="evidence" value="ECO:0007669"/>
    <property type="project" value="TreeGrafter"/>
</dbReference>
<keyword evidence="5" id="KW-0862">Zinc</keyword>
<dbReference type="SUPFAM" id="SSF57667">
    <property type="entry name" value="beta-beta-alpha zinc fingers"/>
    <property type="match status" value="5"/>
</dbReference>
<accession>A0A1J1I7N0</accession>
<evidence type="ECO:0000256" key="5">
    <source>
        <dbReference type="ARBA" id="ARBA00022833"/>
    </source>
</evidence>
<dbReference type="PANTHER" id="PTHR24409">
    <property type="entry name" value="ZINC FINGER PROTEIN 142"/>
    <property type="match status" value="1"/>
</dbReference>
<sequence length="536" mass="63613">MRRSERKCTQEVRKQSSKILVDQSKTENQRRKQQVQINNSEVIQQEFVSVKIEPEFNLDIISTNYCRCCFKLQQTFETEDLTEHHQLLDTLRDITQLNLYPSNYAPNFCYECANKIHNFNNFRMLMVARQNKFTHIIRNERFEELKELCSINVEENQVEEVKSERNESSVIITEQLNEQTENVIDETQIVKVKKIRRSVCPTCKICSSKVHHLKRHMLRCHPVNCVYCTFKARYKSEVEKHIRQKHGKCIKEEKESNECPECGKFVKRRLYDHIKNLHGKIKNYCCDLCGYRTYGRTGFMQHLLIQHFEKNLKCNECEYTAANQVILRAHWNRTHKKTSFICKICNVTFGQKTNLDNHIKRKHEPLELLEKFACDLCDFETYDKNYIKHHKLTKHSMKRDHICEKCGKGFATNKILKAHMLHIHEEKQFSCDKCGKKYVIKSLLQNHIERVHIRLKRYVCDACGKGFADIRRLLAHKMDHTGIRFPCFIPGCQSNFSRKDASMFHLKHSHSLTTLEENECIKKINEFCANLKKNLK</sequence>
<dbReference type="SMART" id="SM00868">
    <property type="entry name" value="zf-AD"/>
    <property type="match status" value="1"/>
</dbReference>
<dbReference type="AlphaFoldDB" id="A0A1J1I7N0"/>
<comment type="subcellular location">
    <subcellularLocation>
        <location evidence="1">Nucleus</location>
    </subcellularLocation>
</comment>
<evidence type="ECO:0000313" key="9">
    <source>
        <dbReference type="EMBL" id="CRK94417.1"/>
    </source>
</evidence>
<dbReference type="STRING" id="568069.A0A1J1I7N0"/>
<keyword evidence="3" id="KW-0677">Repeat</keyword>
<feature type="domain" description="C2H2-type" evidence="8">
    <location>
        <begin position="401"/>
        <end position="429"/>
    </location>
</feature>
<dbReference type="GO" id="GO:0005634">
    <property type="term" value="C:nucleus"/>
    <property type="evidence" value="ECO:0007669"/>
    <property type="project" value="UniProtKB-SubCell"/>
</dbReference>
<dbReference type="SMART" id="SM00355">
    <property type="entry name" value="ZnF_C2H2"/>
    <property type="match status" value="11"/>
</dbReference>
<dbReference type="PROSITE" id="PS50157">
    <property type="entry name" value="ZINC_FINGER_C2H2_2"/>
    <property type="match status" value="4"/>
</dbReference>
<dbReference type="PROSITE" id="PS00028">
    <property type="entry name" value="ZINC_FINGER_C2H2_1"/>
    <property type="match status" value="5"/>
</dbReference>
<dbReference type="InterPro" id="IPR013087">
    <property type="entry name" value="Znf_C2H2_type"/>
</dbReference>
<evidence type="ECO:0000256" key="2">
    <source>
        <dbReference type="ARBA" id="ARBA00022723"/>
    </source>
</evidence>
<keyword evidence="4 7" id="KW-0863">Zinc-finger</keyword>
<evidence type="ECO:0000259" key="8">
    <source>
        <dbReference type="PROSITE" id="PS50157"/>
    </source>
</evidence>
<protein>
    <submittedName>
        <fullName evidence="9">CLUMA_CG007924, isoform A</fullName>
    </submittedName>
</protein>
<dbReference type="GO" id="GO:0008270">
    <property type="term" value="F:zinc ion binding"/>
    <property type="evidence" value="ECO:0007669"/>
    <property type="project" value="UniProtKB-KW"/>
</dbReference>
<dbReference type="EMBL" id="CVRI01000038">
    <property type="protein sequence ID" value="CRK94417.1"/>
    <property type="molecule type" value="Genomic_DNA"/>
</dbReference>
<keyword evidence="10" id="KW-1185">Reference proteome</keyword>
<dbReference type="InterPro" id="IPR012934">
    <property type="entry name" value="Znf_AD"/>
</dbReference>
<keyword evidence="6" id="KW-0539">Nucleus</keyword>
<dbReference type="OrthoDB" id="7755329at2759"/>
<dbReference type="PANTHER" id="PTHR24409:SF295">
    <property type="entry name" value="AZ2-RELATED"/>
    <property type="match status" value="1"/>
</dbReference>
<dbReference type="Gene3D" id="3.30.160.60">
    <property type="entry name" value="Classic Zinc Finger"/>
    <property type="match status" value="6"/>
</dbReference>
<dbReference type="Pfam" id="PF00096">
    <property type="entry name" value="zf-C2H2"/>
    <property type="match status" value="2"/>
</dbReference>
<evidence type="ECO:0000256" key="6">
    <source>
        <dbReference type="ARBA" id="ARBA00023242"/>
    </source>
</evidence>
<feature type="domain" description="C2H2-type" evidence="8">
    <location>
        <begin position="458"/>
        <end position="485"/>
    </location>
</feature>
<reference evidence="9 10" key="1">
    <citation type="submission" date="2015-04" db="EMBL/GenBank/DDBJ databases">
        <authorList>
            <person name="Syromyatnikov M.Y."/>
            <person name="Popov V.N."/>
        </authorList>
    </citation>
    <scope>NUCLEOTIDE SEQUENCE [LARGE SCALE GENOMIC DNA]</scope>
</reference>
<proteinExistence type="predicted"/>
<evidence type="ECO:0000256" key="7">
    <source>
        <dbReference type="PROSITE-ProRule" id="PRU00042"/>
    </source>
</evidence>
<feature type="domain" description="C2H2-type" evidence="8">
    <location>
        <begin position="340"/>
        <end position="363"/>
    </location>
</feature>
<organism evidence="9 10">
    <name type="scientific">Clunio marinus</name>
    <dbReference type="NCBI Taxonomy" id="568069"/>
    <lineage>
        <taxon>Eukaryota</taxon>
        <taxon>Metazoa</taxon>
        <taxon>Ecdysozoa</taxon>
        <taxon>Arthropoda</taxon>
        <taxon>Hexapoda</taxon>
        <taxon>Insecta</taxon>
        <taxon>Pterygota</taxon>
        <taxon>Neoptera</taxon>
        <taxon>Endopterygota</taxon>
        <taxon>Diptera</taxon>
        <taxon>Nematocera</taxon>
        <taxon>Chironomoidea</taxon>
        <taxon>Chironomidae</taxon>
        <taxon>Clunio</taxon>
    </lineage>
</organism>
<name>A0A1J1I7N0_9DIPT</name>